<dbReference type="InterPro" id="IPR029767">
    <property type="entry name" value="WecB-like"/>
</dbReference>
<dbReference type="Gene3D" id="3.40.50.2000">
    <property type="entry name" value="Glycogen Phosphorylase B"/>
    <property type="match status" value="2"/>
</dbReference>
<evidence type="ECO:0000259" key="5">
    <source>
        <dbReference type="Pfam" id="PF02350"/>
    </source>
</evidence>
<sequence>MSKKVICVMGTRPEVIKMAPVVKALSGMGLDVKVLATAQHRGMLDQMMATFQLSSDWDLDAMRPGQSLPDLTGRLVPALAKIFQASNADAVLAQGDTTTVFCSALAAYYSSIPFGHVEAGLRSGDLKSPFPEEGMRRLTAPLANWHFAPTETSRLALLKEGTHDSNIHVVGNTVIDALLATSARADLALPPTLRPLEPGHRRVLITLHRRENFGEPLRAILGSLRRFALRHPSARLVYPVHPNPNVQGPAWEILGGLPNVDLIEPLDYPELVAVMREAHLVLTDSGGIQEEAPAIGKPVLVFRDVTERPEAVEAGGVRLVGSDPARFEEEVERLWTDEQAYADMAKPRFPYGDGRSSLRISEILGQDLKLTLSA</sequence>
<dbReference type="PANTHER" id="PTHR43174:SF2">
    <property type="entry name" value="UDP-N-ACETYLGLUCOSAMINE 2-EPIMERASE"/>
    <property type="match status" value="1"/>
</dbReference>
<dbReference type="RefSeq" id="WP_286355422.1">
    <property type="nucleotide sequence ID" value="NZ_AP027079.1"/>
</dbReference>
<proteinExistence type="inferred from homology"/>
<gene>
    <name evidence="6" type="ORF">GETHOR_08870</name>
</gene>
<feature type="domain" description="UDP-N-acetylglucosamine 2-epimerase" evidence="5">
    <location>
        <begin position="29"/>
        <end position="364"/>
    </location>
</feature>
<evidence type="ECO:0000256" key="1">
    <source>
        <dbReference type="ARBA" id="ARBA00023235"/>
    </source>
</evidence>
<dbReference type="Pfam" id="PF02350">
    <property type="entry name" value="Epimerase_2"/>
    <property type="match status" value="1"/>
</dbReference>
<dbReference type="Proteomes" id="UP001242010">
    <property type="component" value="Chromosome"/>
</dbReference>
<evidence type="ECO:0000313" key="6">
    <source>
        <dbReference type="EMBL" id="BDU68786.1"/>
    </source>
</evidence>
<evidence type="ECO:0000313" key="7">
    <source>
        <dbReference type="Proteomes" id="UP001242010"/>
    </source>
</evidence>
<name>A0ABM8DPB5_9BACT</name>
<keyword evidence="1 4" id="KW-0413">Isomerase</keyword>
<dbReference type="CDD" id="cd03786">
    <property type="entry name" value="GTB_UDP-GlcNAc_2-Epimerase"/>
    <property type="match status" value="1"/>
</dbReference>
<dbReference type="EC" id="5.1.3.14" evidence="3"/>
<keyword evidence="7" id="KW-1185">Reference proteome</keyword>
<evidence type="ECO:0000256" key="2">
    <source>
        <dbReference type="ARBA" id="ARBA00038209"/>
    </source>
</evidence>
<dbReference type="SUPFAM" id="SSF53756">
    <property type="entry name" value="UDP-Glycosyltransferase/glycogen phosphorylase"/>
    <property type="match status" value="1"/>
</dbReference>
<evidence type="ECO:0000256" key="3">
    <source>
        <dbReference type="ARBA" id="ARBA00038858"/>
    </source>
</evidence>
<evidence type="ECO:0000256" key="4">
    <source>
        <dbReference type="RuleBase" id="RU003513"/>
    </source>
</evidence>
<organism evidence="6 7">
    <name type="scientific">Geothrix oryzae</name>
    <dbReference type="NCBI Taxonomy" id="2927975"/>
    <lineage>
        <taxon>Bacteria</taxon>
        <taxon>Pseudomonadati</taxon>
        <taxon>Acidobacteriota</taxon>
        <taxon>Holophagae</taxon>
        <taxon>Holophagales</taxon>
        <taxon>Holophagaceae</taxon>
        <taxon>Geothrix</taxon>
    </lineage>
</organism>
<accession>A0ABM8DPB5</accession>
<comment type="similarity">
    <text evidence="2 4">Belongs to the UDP-N-acetylglucosamine 2-epimerase family.</text>
</comment>
<dbReference type="NCBIfam" id="TIGR00236">
    <property type="entry name" value="wecB"/>
    <property type="match status" value="1"/>
</dbReference>
<protein>
    <recommendedName>
        <fullName evidence="3">UDP-N-acetylglucosamine 2-epimerase (non-hydrolyzing)</fullName>
        <ecNumber evidence="3">5.1.3.14</ecNumber>
    </recommendedName>
</protein>
<reference evidence="7" key="1">
    <citation type="journal article" date="2023" name="Int. J. Syst. Evol. Microbiol.">
        <title>Mesoterricola silvestris gen. nov., sp. nov., Mesoterricola sediminis sp. nov., Geothrix oryzae sp. nov., Geothrix edaphica sp. nov., Geothrix rubra sp. nov., and Geothrix limicola sp. nov., six novel members of Acidobacteriota isolated from soils.</title>
        <authorList>
            <person name="Itoh H."/>
            <person name="Sugisawa Y."/>
            <person name="Mise K."/>
            <person name="Xu Z."/>
            <person name="Kuniyasu M."/>
            <person name="Ushijima N."/>
            <person name="Kawano K."/>
            <person name="Kobayashi E."/>
            <person name="Shiratori Y."/>
            <person name="Masuda Y."/>
            <person name="Senoo K."/>
        </authorList>
    </citation>
    <scope>NUCLEOTIDE SEQUENCE [LARGE SCALE GENOMIC DNA]</scope>
    <source>
        <strain evidence="7">Red222</strain>
    </source>
</reference>
<dbReference type="EMBL" id="AP027079">
    <property type="protein sequence ID" value="BDU68786.1"/>
    <property type="molecule type" value="Genomic_DNA"/>
</dbReference>
<dbReference type="PANTHER" id="PTHR43174">
    <property type="entry name" value="UDP-N-ACETYLGLUCOSAMINE 2-EPIMERASE"/>
    <property type="match status" value="1"/>
</dbReference>
<dbReference type="InterPro" id="IPR003331">
    <property type="entry name" value="UDP_GlcNAc_Epimerase_2_dom"/>
</dbReference>